<proteinExistence type="predicted"/>
<evidence type="ECO:0000259" key="6">
    <source>
        <dbReference type="PROSITE" id="PS50093"/>
    </source>
</evidence>
<keyword evidence="10" id="KW-1185">Reference proteome</keyword>
<keyword evidence="4" id="KW-0732">Signal</keyword>
<feature type="chain" id="PRO_5045889988" evidence="4">
    <location>
        <begin position="25"/>
        <end position="1372"/>
    </location>
</feature>
<sequence>MKKNIFYFLILFAFVGFSQTYNIATENGNTINDCSGVFVDSGGTGGNYSSSENYTVTFCPDTPGDQIVLDFNAGTFNIEGSTFDFLTVYNGDDTGDPLYGTFTGNPGVISSSHSSGCLTISFQSDGSFEYAGWEAAISCQTPCTDTIVANLDSTNPVANGSGAIQICQGDTVDFVGSGTFSGSSAGASYDWNFGDGGAVASGTNVSHTFNTVGVFLVNLEITNGLCQSTNKLNQVVQVSPTPDFTGTAANSSSICLGETTDITGVVTPQTVSGTCAPPLVETTFLPDSNTATYSTCITVDCYGPSETISNASDILSVFLNMEHSYMGDLQLTLTAPNGSSAILHTDGFGGATNLGDPDQNDGTGPGTGWDYYFVETGTTGVDWENGPTMVNGTGNNSLQPGSYDSDNSFAAFIGSPLNGDWCLTIEDSLLSDDGHIFSWNVNFDSSIPPVDPNLTFTQTIASSSWAANDGNGNIIATSGSTITVQPTATGTRCYTYTVVDGFGCSYDHQVCIDVNAGATADASVVASPVCSGGDANFTISGTPNAEVTYNINGGTDQTITLDGSGNATIPTISGITTDQTINLISVVTSAAPTVGNGVSATGATDSANAVGTMVAVGTTLDNTNSALVAGGANSSLVITLGDVVPAGTTVTISIARNTGAGAVNITDGTNTQAFNAGPNDVSQQITFTTGVATNTITINRTGGSVWVDGVEYTIATTTCTVPLTDSETVVVSSPTANAGADGTITCTNTSVQIGAASVAGFTYSWSPATGLDDATISNPTSTVGTTTTYTLTITETATGCTATDDVTVTVNNTVPTANAGTDGTITCTNTSVQIGTASVAGFTYSWSPATGLDDATISNPTSTVGTTTTYTLTITDTSNGCTDTDDVTVTVDNDLPTANAGADGTITCVTTSVQIGAASVAGFTYSWSPATGLDDATISNPTSTVGTTTTYTLTITETATGCIDTDDVTVTVIAGLPTANAGADGTITCTNTSVQIGAASVAGFTYSWSPATGLDDATISNPTSTVGATTTYTLTITETATGCTATDDVTVTVNNTVPTANAGTDGTITCTNTSVQIGVASAAGFTYSWSPATGLDDATISNPTSTVGTTTTYTVTITDTSNGCTDTDDVTVTVDNDLPTANAGADGTITCVTTSVQIGAAAAAGFTYSWSPATGLDDATISNPTSTVGTTTTYTLTITETATGCTDTDDVTVTVDSGLPTANAGTDGTITCTTTSVQIGAASVAGFTYSWSPATGLDDATISNPTSTVGATTTYTLTITETATGCTATDDVTVTVNNTVPTANAGTDGTITCTNTSVQIGAASAAGFTYSWSPATGLDDATISNPTSTVGTTTTYTLTITDTSNGCTDTDD</sequence>
<keyword evidence="2" id="KW-0378">Hydrolase</keyword>
<evidence type="ECO:0000256" key="3">
    <source>
        <dbReference type="ARBA" id="ARBA00023157"/>
    </source>
</evidence>
<dbReference type="SUPFAM" id="SSF49854">
    <property type="entry name" value="Spermadhesin, CUB domain"/>
    <property type="match status" value="1"/>
</dbReference>
<dbReference type="SMART" id="SM00089">
    <property type="entry name" value="PKD"/>
    <property type="match status" value="1"/>
</dbReference>
<dbReference type="InterPro" id="IPR035914">
    <property type="entry name" value="Sperma_CUB_dom_sf"/>
</dbReference>
<dbReference type="SUPFAM" id="SSF49785">
    <property type="entry name" value="Galactose-binding domain-like"/>
    <property type="match status" value="1"/>
</dbReference>
<dbReference type="InterPro" id="IPR007110">
    <property type="entry name" value="Ig-like_dom"/>
</dbReference>
<dbReference type="Gene3D" id="2.60.120.260">
    <property type="entry name" value="Galactose-binding domain-like"/>
    <property type="match status" value="1"/>
</dbReference>
<dbReference type="Gene3D" id="2.60.40.10">
    <property type="entry name" value="Immunoglobulins"/>
    <property type="match status" value="4"/>
</dbReference>
<dbReference type="InterPro" id="IPR000859">
    <property type="entry name" value="CUB_dom"/>
</dbReference>
<protein>
    <submittedName>
        <fullName evidence="9">Beta strand repeat-containing protein</fullName>
    </submittedName>
</protein>
<dbReference type="Pfam" id="PF00431">
    <property type="entry name" value="CUB"/>
    <property type="match status" value="1"/>
</dbReference>
<evidence type="ECO:0000259" key="5">
    <source>
        <dbReference type="PROSITE" id="PS01180"/>
    </source>
</evidence>
<accession>A0ABW3I605</accession>
<evidence type="ECO:0000259" key="8">
    <source>
        <dbReference type="PROSITE" id="PS51829"/>
    </source>
</evidence>
<dbReference type="InterPro" id="IPR013783">
    <property type="entry name" value="Ig-like_fold"/>
</dbReference>
<dbReference type="InterPro" id="IPR035986">
    <property type="entry name" value="PKD_dom_sf"/>
</dbReference>
<dbReference type="PROSITE" id="PS51829">
    <property type="entry name" value="P_HOMO_B"/>
    <property type="match status" value="1"/>
</dbReference>
<dbReference type="PROSITE" id="PS50093">
    <property type="entry name" value="PKD"/>
    <property type="match status" value="1"/>
</dbReference>
<dbReference type="SUPFAM" id="SSF49299">
    <property type="entry name" value="PKD domain"/>
    <property type="match status" value="1"/>
</dbReference>
<dbReference type="InterPro" id="IPR022409">
    <property type="entry name" value="PKD/Chitinase_dom"/>
</dbReference>
<evidence type="ECO:0000313" key="9">
    <source>
        <dbReference type="EMBL" id="MFD0965077.1"/>
    </source>
</evidence>
<dbReference type="Proteomes" id="UP001596997">
    <property type="component" value="Unassembled WGS sequence"/>
</dbReference>
<dbReference type="InterPro" id="IPR002884">
    <property type="entry name" value="P_dom"/>
</dbReference>
<gene>
    <name evidence="9" type="ORF">ACFQ1O_13755</name>
</gene>
<dbReference type="EMBL" id="JBHTJM010000010">
    <property type="protein sequence ID" value="MFD0965077.1"/>
    <property type="molecule type" value="Genomic_DNA"/>
</dbReference>
<comment type="caution">
    <text evidence="9">The sequence shown here is derived from an EMBL/GenBank/DDBJ whole genome shotgun (WGS) entry which is preliminary data.</text>
</comment>
<name>A0ABW3I605_9FLAO</name>
<evidence type="ECO:0000256" key="4">
    <source>
        <dbReference type="SAM" id="SignalP"/>
    </source>
</evidence>
<feature type="domain" description="Ig-like" evidence="7">
    <location>
        <begin position="722"/>
        <end position="811"/>
    </location>
</feature>
<dbReference type="RefSeq" id="WP_377716872.1">
    <property type="nucleotide sequence ID" value="NZ_JBHTJM010000010.1"/>
</dbReference>
<feature type="domain" description="CUB" evidence="5">
    <location>
        <begin position="27"/>
        <end position="140"/>
    </location>
</feature>
<dbReference type="Gene3D" id="2.60.120.290">
    <property type="entry name" value="Spermadhesin, CUB domain"/>
    <property type="match status" value="1"/>
</dbReference>
<evidence type="ECO:0000256" key="1">
    <source>
        <dbReference type="ARBA" id="ARBA00022670"/>
    </source>
</evidence>
<dbReference type="PROSITE" id="PS01180">
    <property type="entry name" value="CUB"/>
    <property type="match status" value="1"/>
</dbReference>
<keyword evidence="3" id="KW-1015">Disulfide bond</keyword>
<evidence type="ECO:0000313" key="10">
    <source>
        <dbReference type="Proteomes" id="UP001596997"/>
    </source>
</evidence>
<dbReference type="InterPro" id="IPR000601">
    <property type="entry name" value="PKD_dom"/>
</dbReference>
<dbReference type="PROSITE" id="PS50835">
    <property type="entry name" value="IG_LIKE"/>
    <property type="match status" value="1"/>
</dbReference>
<evidence type="ECO:0000259" key="7">
    <source>
        <dbReference type="PROSITE" id="PS50835"/>
    </source>
</evidence>
<feature type="domain" description="PKD" evidence="6">
    <location>
        <begin position="181"/>
        <end position="243"/>
    </location>
</feature>
<organism evidence="9 10">
    <name type="scientific">Pseudofulvibacter geojedonensis</name>
    <dbReference type="NCBI Taxonomy" id="1123758"/>
    <lineage>
        <taxon>Bacteria</taxon>
        <taxon>Pseudomonadati</taxon>
        <taxon>Bacteroidota</taxon>
        <taxon>Flavobacteriia</taxon>
        <taxon>Flavobacteriales</taxon>
        <taxon>Flavobacteriaceae</taxon>
        <taxon>Pseudofulvibacter</taxon>
    </lineage>
</organism>
<dbReference type="CDD" id="cd00146">
    <property type="entry name" value="PKD"/>
    <property type="match status" value="1"/>
</dbReference>
<dbReference type="InterPro" id="IPR008979">
    <property type="entry name" value="Galactose-bd-like_sf"/>
</dbReference>
<dbReference type="Pfam" id="PF18911">
    <property type="entry name" value="PKD_4"/>
    <property type="match status" value="1"/>
</dbReference>
<keyword evidence="1" id="KW-0645">Protease</keyword>
<feature type="domain" description="P/Homo B" evidence="8">
    <location>
        <begin position="266"/>
        <end position="449"/>
    </location>
</feature>
<feature type="signal peptide" evidence="4">
    <location>
        <begin position="1"/>
        <end position="24"/>
    </location>
</feature>
<evidence type="ECO:0000256" key="2">
    <source>
        <dbReference type="ARBA" id="ARBA00022801"/>
    </source>
</evidence>
<feature type="non-terminal residue" evidence="9">
    <location>
        <position position="1372"/>
    </location>
</feature>
<dbReference type="CDD" id="cd00041">
    <property type="entry name" value="CUB"/>
    <property type="match status" value="1"/>
</dbReference>
<reference evidence="10" key="1">
    <citation type="journal article" date="2019" name="Int. J. Syst. Evol. Microbiol.">
        <title>The Global Catalogue of Microorganisms (GCM) 10K type strain sequencing project: providing services to taxonomists for standard genome sequencing and annotation.</title>
        <authorList>
            <consortium name="The Broad Institute Genomics Platform"/>
            <consortium name="The Broad Institute Genome Sequencing Center for Infectious Disease"/>
            <person name="Wu L."/>
            <person name="Ma J."/>
        </authorList>
    </citation>
    <scope>NUCLEOTIDE SEQUENCE [LARGE SCALE GENOMIC DNA]</scope>
    <source>
        <strain evidence="10">CCUG 62114</strain>
    </source>
</reference>